<feature type="transmembrane region" description="Helical" evidence="1">
    <location>
        <begin position="196"/>
        <end position="214"/>
    </location>
</feature>
<dbReference type="EMBL" id="SMBI01000040">
    <property type="protein sequence ID" value="TCU11116.1"/>
    <property type="molecule type" value="Genomic_DNA"/>
</dbReference>
<dbReference type="Proteomes" id="UP000295021">
    <property type="component" value="Unassembled WGS sequence"/>
</dbReference>
<reference evidence="2 3" key="1">
    <citation type="submission" date="2019-03" db="EMBL/GenBank/DDBJ databases">
        <title>Genomic Encyclopedia of Type Strains, Phase IV (KMG-V): Genome sequencing to study the core and pangenomes of soil and plant-associated prokaryotes.</title>
        <authorList>
            <person name="Whitman W."/>
        </authorList>
    </citation>
    <scope>NUCLEOTIDE SEQUENCE [LARGE SCALE GENOMIC DNA]</scope>
    <source>
        <strain evidence="2 3">FB403</strain>
    </source>
</reference>
<feature type="transmembrane region" description="Helical" evidence="1">
    <location>
        <begin position="226"/>
        <end position="244"/>
    </location>
</feature>
<name>A0AAX2Q9Q3_9HYPH</name>
<gene>
    <name evidence="2" type="ORF">EV131_14011</name>
</gene>
<accession>A0AAX2Q9Q3</accession>
<keyword evidence="1" id="KW-1133">Transmembrane helix</keyword>
<feature type="transmembrane region" description="Helical" evidence="1">
    <location>
        <begin position="131"/>
        <end position="151"/>
    </location>
</feature>
<dbReference type="InterPro" id="IPR009495">
    <property type="entry name" value="NrsF"/>
</dbReference>
<organism evidence="2 3">
    <name type="scientific">Rhizobium laguerreae</name>
    <dbReference type="NCBI Taxonomy" id="1076926"/>
    <lineage>
        <taxon>Bacteria</taxon>
        <taxon>Pseudomonadati</taxon>
        <taxon>Pseudomonadota</taxon>
        <taxon>Alphaproteobacteria</taxon>
        <taxon>Hyphomicrobiales</taxon>
        <taxon>Rhizobiaceae</taxon>
        <taxon>Rhizobium/Agrobacterium group</taxon>
        <taxon>Rhizobium</taxon>
    </lineage>
</organism>
<keyword evidence="1" id="KW-0472">Membrane</keyword>
<proteinExistence type="predicted"/>
<evidence type="ECO:0000313" key="3">
    <source>
        <dbReference type="Proteomes" id="UP000295021"/>
    </source>
</evidence>
<sequence>MDTKNLDLGLLVTLEALLAEGNVSRAARLLNRTVASIGSVKTEDLISLIAQDTRQPVNLTFVLSGAVVAGSLVSGLAFFTTLGFRHDIGQAIETVRFGFKFVVTLSLFAAALSLTGPVIRPGTDIGRKRWLLVIAPIFLLAAISLELFVTPSDVWLDKLIGHNALHCLTIIPALSVFPCTFLFLAMRQGAPEKPGLAGALAGLVSVGIAATLYATNCFDDSPLFVATWYPLATLIVVTVGYFAGKRFLKW</sequence>
<keyword evidence="1" id="KW-0812">Transmembrane</keyword>
<protein>
    <recommendedName>
        <fullName evidence="4">DUF1109 family protein</fullName>
    </recommendedName>
</protein>
<evidence type="ECO:0000256" key="1">
    <source>
        <dbReference type="SAM" id="Phobius"/>
    </source>
</evidence>
<feature type="transmembrane region" description="Helical" evidence="1">
    <location>
        <begin position="163"/>
        <end position="184"/>
    </location>
</feature>
<feature type="transmembrane region" description="Helical" evidence="1">
    <location>
        <begin position="99"/>
        <end position="119"/>
    </location>
</feature>
<dbReference type="RefSeq" id="WP_245521238.1">
    <property type="nucleotide sequence ID" value="NZ_JBAMFQ010000005.1"/>
</dbReference>
<dbReference type="AlphaFoldDB" id="A0AAX2Q9Q3"/>
<dbReference type="Pfam" id="PF06532">
    <property type="entry name" value="NrsF"/>
    <property type="match status" value="1"/>
</dbReference>
<comment type="caution">
    <text evidence="2">The sequence shown here is derived from an EMBL/GenBank/DDBJ whole genome shotgun (WGS) entry which is preliminary data.</text>
</comment>
<evidence type="ECO:0000313" key="2">
    <source>
        <dbReference type="EMBL" id="TCU11116.1"/>
    </source>
</evidence>
<evidence type="ECO:0008006" key="4">
    <source>
        <dbReference type="Google" id="ProtNLM"/>
    </source>
</evidence>
<feature type="transmembrane region" description="Helical" evidence="1">
    <location>
        <begin position="57"/>
        <end position="79"/>
    </location>
</feature>